<dbReference type="InterPro" id="IPR043504">
    <property type="entry name" value="Peptidase_S1_PA_chymotrypsin"/>
</dbReference>
<dbReference type="PROSITE" id="PS50024">
    <property type="entry name" value="SEA"/>
    <property type="match status" value="1"/>
</dbReference>
<dbReference type="SUPFAM" id="SSF50494">
    <property type="entry name" value="Trypsin-like serine proteases"/>
    <property type="match status" value="1"/>
</dbReference>
<dbReference type="GO" id="GO:0042813">
    <property type="term" value="F:Wnt receptor activity"/>
    <property type="evidence" value="ECO:0007669"/>
    <property type="project" value="TreeGrafter"/>
</dbReference>
<evidence type="ECO:0000256" key="7">
    <source>
        <dbReference type="ARBA" id="ARBA00023136"/>
    </source>
</evidence>
<dbReference type="InterPro" id="IPR001254">
    <property type="entry name" value="Trypsin_dom"/>
</dbReference>
<dbReference type="Pfam" id="PF00089">
    <property type="entry name" value="Trypsin"/>
    <property type="match status" value="1"/>
</dbReference>
<evidence type="ECO:0000313" key="17">
    <source>
        <dbReference type="Proteomes" id="UP001142055"/>
    </source>
</evidence>
<reference evidence="16" key="1">
    <citation type="submission" date="2022-12" db="EMBL/GenBank/DDBJ databases">
        <title>Genome assemblies of Blomia tropicalis.</title>
        <authorList>
            <person name="Cui Y."/>
        </authorList>
    </citation>
    <scope>NUCLEOTIDE SEQUENCE</scope>
    <source>
        <tissue evidence="16">Adult mites</tissue>
    </source>
</reference>
<dbReference type="InterPro" id="IPR020067">
    <property type="entry name" value="Frizzled_dom"/>
</dbReference>
<feature type="disulfide bond" evidence="9">
    <location>
        <begin position="360"/>
        <end position="401"/>
    </location>
</feature>
<dbReference type="InterPro" id="IPR036055">
    <property type="entry name" value="LDL_receptor-like_sf"/>
</dbReference>
<dbReference type="InterPro" id="IPR015526">
    <property type="entry name" value="Frizzled/SFRP"/>
</dbReference>
<dbReference type="InterPro" id="IPR000082">
    <property type="entry name" value="SEA_dom"/>
</dbReference>
<dbReference type="AlphaFoldDB" id="A0A9Q0RJM7"/>
<dbReference type="GO" id="GO:0006508">
    <property type="term" value="P:proteolysis"/>
    <property type="evidence" value="ECO:0007669"/>
    <property type="project" value="InterPro"/>
</dbReference>
<evidence type="ECO:0000256" key="2">
    <source>
        <dbReference type="ARBA" id="ARBA00004606"/>
    </source>
</evidence>
<dbReference type="GO" id="GO:0017147">
    <property type="term" value="F:Wnt-protein binding"/>
    <property type="evidence" value="ECO:0007669"/>
    <property type="project" value="TreeGrafter"/>
</dbReference>
<evidence type="ECO:0000256" key="3">
    <source>
        <dbReference type="ARBA" id="ARBA00022473"/>
    </source>
</evidence>
<feature type="region of interest" description="Disordered" evidence="11">
    <location>
        <begin position="43"/>
        <end position="65"/>
    </location>
</feature>
<dbReference type="PANTHER" id="PTHR11309">
    <property type="entry name" value="FRIZZLED"/>
    <property type="match status" value="1"/>
</dbReference>
<sequence length="860" mass="97993">MAIDYERTANRSGSRQDGHVQANVSRVEIIQSPIHVPVQVYPQNQQQSQPQLHPNGSIRSQYDNGEPISHSSGSLQYDHFISEHEIKFTRTDICTPSSCICFFIAILFSFMAIMSGIYYGLNFFDGKHLQERVFKVQFVMFDHDISNENLENVESIAYKSLSESIRQPIDLLFRESSLSKSYTKCEIVAFERKPNKPSQLVVHFNIHVTDDRKNIESGEVFFVLADEISNNRLKLFERWTIDHSSLDVQERKWAPREKSALLVNPWTYKSMFPGMLEGLSTEPTLIRRKCQNIGLNYCKFLSYNQTSYPNVLNHWNLSAVEDDFIVYKEIIDSECYALAKEFICLLLQPECGDNEIYWPCQSFCFEFYNSCHRWLSPKVSQQIVCGSFPNDEQRTTNELACRSKPNCTSRLKLHHPELVCDGIHDCPNGMDEQNCGLNVTDQCNEHGTNCNDRYCQSTNSSCLWLCRNCVQTTSMTDTKHAQREMFLDEGFLMSTYKGKDSFVCSESSLVHMRNYSHNYYNNQLQILGLNICNERHFEELLQIESKRIDIAGPFTKFVPGTTLISSHSSNCKNREIYYVQCAIAKCGIGDTNQLDLASTSSSSSSSSLSSRGWQRALPGHWPWFAKVNLNGNHFCEGSLVSPDSVLMYTTCMNNDRGPMAIGNYTVTIGSVRMYQDNVQAQTVPAWQLTTMPFNGNAKLNIVRLASPINATRFVRHVCNDADQLSLINNLTNLPCTLLNLNYVSNQLQYRPVRIVELEKCGVGSNGNGTNVTKQSQMVTYEKMGQTPTKLCVEWGEKESLNGCMNGTIDGECPMGGRHLFCHFKFSWHLIAIEMASMNATRVDDKSNLYLQFDTLFRINV</sequence>
<organism evidence="16 17">
    <name type="scientific">Blomia tropicalis</name>
    <name type="common">Mite</name>
    <dbReference type="NCBI Taxonomy" id="40697"/>
    <lineage>
        <taxon>Eukaryota</taxon>
        <taxon>Metazoa</taxon>
        <taxon>Ecdysozoa</taxon>
        <taxon>Arthropoda</taxon>
        <taxon>Chelicerata</taxon>
        <taxon>Arachnida</taxon>
        <taxon>Acari</taxon>
        <taxon>Acariformes</taxon>
        <taxon>Sarcoptiformes</taxon>
        <taxon>Astigmata</taxon>
        <taxon>Glycyphagoidea</taxon>
        <taxon>Echimyopodidae</taxon>
        <taxon>Blomia</taxon>
    </lineage>
</organism>
<comment type="subcellular location">
    <subcellularLocation>
        <location evidence="1">Cell membrane</location>
        <topology evidence="1">Single-pass membrane protein</topology>
    </subcellularLocation>
    <subcellularLocation>
        <location evidence="2">Membrane</location>
        <topology evidence="2">Single-pass type II membrane protein</topology>
    </subcellularLocation>
</comment>
<dbReference type="Gene3D" id="1.10.2000.10">
    <property type="entry name" value="Frizzled cysteine-rich domain"/>
    <property type="match status" value="1"/>
</dbReference>
<comment type="caution">
    <text evidence="16">The sequence shown here is derived from an EMBL/GenBank/DDBJ whole genome shotgun (WGS) entry which is preliminary data.</text>
</comment>
<evidence type="ECO:0000259" key="14">
    <source>
        <dbReference type="PROSITE" id="PS50038"/>
    </source>
</evidence>
<gene>
    <name evidence="16" type="ORF">RDWZM_008066</name>
</gene>
<feature type="domain" description="SEA" evidence="13">
    <location>
        <begin position="130"/>
        <end position="253"/>
    </location>
</feature>
<evidence type="ECO:0000313" key="16">
    <source>
        <dbReference type="EMBL" id="KAJ6216909.1"/>
    </source>
</evidence>
<evidence type="ECO:0000256" key="9">
    <source>
        <dbReference type="PROSITE-ProRule" id="PRU00090"/>
    </source>
</evidence>
<protein>
    <submittedName>
        <fullName evidence="16">Uncharacterized protein</fullName>
    </submittedName>
</protein>
<comment type="caution">
    <text evidence="10">Lacks conserved residue(s) required for the propagation of feature annotation.</text>
</comment>
<dbReference type="InterPro" id="IPR036790">
    <property type="entry name" value="Frizzled_dom_sf"/>
</dbReference>
<feature type="compositionally biased region" description="Polar residues" evidence="11">
    <location>
        <begin position="52"/>
        <end position="65"/>
    </location>
</feature>
<feature type="disulfide bond" evidence="9">
    <location>
        <begin position="298"/>
        <end position="344"/>
    </location>
</feature>
<dbReference type="CDD" id="cd07066">
    <property type="entry name" value="CRD_FZ"/>
    <property type="match status" value="1"/>
</dbReference>
<evidence type="ECO:0000256" key="10">
    <source>
        <dbReference type="PROSITE-ProRule" id="PRU00124"/>
    </source>
</evidence>
<dbReference type="GO" id="GO:0004252">
    <property type="term" value="F:serine-type endopeptidase activity"/>
    <property type="evidence" value="ECO:0007669"/>
    <property type="project" value="InterPro"/>
</dbReference>
<keyword evidence="17" id="KW-1185">Reference proteome</keyword>
<feature type="compositionally biased region" description="Basic and acidic residues" evidence="11">
    <location>
        <begin position="1"/>
        <end position="18"/>
    </location>
</feature>
<evidence type="ECO:0000259" key="13">
    <source>
        <dbReference type="PROSITE" id="PS50024"/>
    </source>
</evidence>
<dbReference type="GO" id="GO:0060070">
    <property type="term" value="P:canonical Wnt signaling pathway"/>
    <property type="evidence" value="ECO:0007669"/>
    <property type="project" value="TreeGrafter"/>
</dbReference>
<evidence type="ECO:0000256" key="1">
    <source>
        <dbReference type="ARBA" id="ARBA00004162"/>
    </source>
</evidence>
<evidence type="ECO:0000259" key="15">
    <source>
        <dbReference type="PROSITE" id="PS50240"/>
    </source>
</evidence>
<dbReference type="GO" id="GO:0005886">
    <property type="term" value="C:plasma membrane"/>
    <property type="evidence" value="ECO:0007669"/>
    <property type="project" value="UniProtKB-SubCell"/>
</dbReference>
<feature type="region of interest" description="Disordered" evidence="11">
    <location>
        <begin position="1"/>
        <end position="20"/>
    </location>
</feature>
<feature type="domain" description="FZ" evidence="14">
    <location>
        <begin position="289"/>
        <end position="404"/>
    </location>
</feature>
<dbReference type="Proteomes" id="UP001142055">
    <property type="component" value="Chromosome 3"/>
</dbReference>
<feature type="domain" description="Peptidase S1" evidence="15">
    <location>
        <begin position="610"/>
        <end position="852"/>
    </location>
</feature>
<keyword evidence="4 12" id="KW-0812">Transmembrane</keyword>
<feature type="disulfide bond" evidence="9">
    <location>
        <begin position="290"/>
        <end position="351"/>
    </location>
</feature>
<evidence type="ECO:0000256" key="4">
    <source>
        <dbReference type="ARBA" id="ARBA00022692"/>
    </source>
</evidence>
<keyword evidence="5" id="KW-0735">Signal-anchor</keyword>
<dbReference type="PROSITE" id="PS50068">
    <property type="entry name" value="LDLRA_2"/>
    <property type="match status" value="1"/>
</dbReference>
<keyword evidence="7 12" id="KW-0472">Membrane</keyword>
<evidence type="ECO:0000256" key="12">
    <source>
        <dbReference type="SAM" id="Phobius"/>
    </source>
</evidence>
<dbReference type="EMBL" id="JAPWDV010000003">
    <property type="protein sequence ID" value="KAJ6216909.1"/>
    <property type="molecule type" value="Genomic_DNA"/>
</dbReference>
<keyword evidence="6 12" id="KW-1133">Transmembrane helix</keyword>
<dbReference type="InterPro" id="IPR009003">
    <property type="entry name" value="Peptidase_S1_PA"/>
</dbReference>
<dbReference type="Gene3D" id="2.40.10.10">
    <property type="entry name" value="Trypsin-like serine proteases"/>
    <property type="match status" value="1"/>
</dbReference>
<keyword evidence="3" id="KW-0217">Developmental protein</keyword>
<dbReference type="InterPro" id="IPR002172">
    <property type="entry name" value="LDrepeatLR_classA_rpt"/>
</dbReference>
<evidence type="ECO:0000256" key="6">
    <source>
        <dbReference type="ARBA" id="ARBA00022989"/>
    </source>
</evidence>
<feature type="disulfide bond" evidence="10">
    <location>
        <begin position="420"/>
        <end position="435"/>
    </location>
</feature>
<dbReference type="PANTHER" id="PTHR11309:SF126">
    <property type="entry name" value="FRIZZLED-2"/>
    <property type="match status" value="1"/>
</dbReference>
<dbReference type="Pfam" id="PF01392">
    <property type="entry name" value="Fz"/>
    <property type="match status" value="1"/>
</dbReference>
<accession>A0A9Q0RJM7</accession>
<evidence type="ECO:0000256" key="5">
    <source>
        <dbReference type="ARBA" id="ARBA00022968"/>
    </source>
</evidence>
<dbReference type="Gene3D" id="4.10.400.10">
    <property type="entry name" value="Low-density Lipoprotein Receptor"/>
    <property type="match status" value="1"/>
</dbReference>
<name>A0A9Q0RJM7_BLOTA</name>
<feature type="transmembrane region" description="Helical" evidence="12">
    <location>
        <begin position="100"/>
        <end position="121"/>
    </location>
</feature>
<evidence type="ECO:0000256" key="8">
    <source>
        <dbReference type="ARBA" id="ARBA00023157"/>
    </source>
</evidence>
<dbReference type="SUPFAM" id="SSF63501">
    <property type="entry name" value="Frizzled cysteine-rich domain"/>
    <property type="match status" value="1"/>
</dbReference>
<dbReference type="CDD" id="cd00112">
    <property type="entry name" value="LDLa"/>
    <property type="match status" value="1"/>
</dbReference>
<evidence type="ECO:0000256" key="11">
    <source>
        <dbReference type="SAM" id="MobiDB-lite"/>
    </source>
</evidence>
<dbReference type="SUPFAM" id="SSF82671">
    <property type="entry name" value="SEA domain"/>
    <property type="match status" value="1"/>
</dbReference>
<keyword evidence="8 10" id="KW-1015">Disulfide bond</keyword>
<dbReference type="OMA" id="LIDSECY"/>
<dbReference type="Pfam" id="PF01390">
    <property type="entry name" value="SEA"/>
    <property type="match status" value="1"/>
</dbReference>
<dbReference type="PROSITE" id="PS50038">
    <property type="entry name" value="FZ"/>
    <property type="match status" value="1"/>
</dbReference>
<dbReference type="PROSITE" id="PS50240">
    <property type="entry name" value="TRYPSIN_DOM"/>
    <property type="match status" value="1"/>
</dbReference>
<dbReference type="InterPro" id="IPR036364">
    <property type="entry name" value="SEA_dom_sf"/>
</dbReference>
<dbReference type="Gene3D" id="3.30.70.960">
    <property type="entry name" value="SEA domain"/>
    <property type="match status" value="1"/>
</dbReference>
<dbReference type="GO" id="GO:0035567">
    <property type="term" value="P:non-canonical Wnt signaling pathway"/>
    <property type="evidence" value="ECO:0007669"/>
    <property type="project" value="TreeGrafter"/>
</dbReference>
<proteinExistence type="predicted"/>
<dbReference type="SMART" id="SM00063">
    <property type="entry name" value="FRI"/>
    <property type="match status" value="1"/>
</dbReference>